<dbReference type="GO" id="GO:0009401">
    <property type="term" value="P:phosphoenolpyruvate-dependent sugar phosphotransferase system"/>
    <property type="evidence" value="ECO:0007669"/>
    <property type="project" value="UniProtKB-KW"/>
</dbReference>
<dbReference type="HOGENOM" id="CLU_012312_5_1_6"/>
<dbReference type="EMBL" id="AEVO01000045">
    <property type="protein sequence ID" value="EFY07250.1"/>
    <property type="molecule type" value="Genomic_DNA"/>
</dbReference>
<dbReference type="PANTHER" id="PTHR45008:SF1">
    <property type="entry name" value="PTS SYSTEM GLUCOSE-SPECIFIC EIIA COMPONENT"/>
    <property type="match status" value="1"/>
</dbReference>
<dbReference type="NCBIfam" id="TIGR00830">
    <property type="entry name" value="PTBA"/>
    <property type="match status" value="1"/>
</dbReference>
<keyword evidence="6" id="KW-0418">Kinase</keyword>
<evidence type="ECO:0000256" key="10">
    <source>
        <dbReference type="ARBA" id="ARBA00042873"/>
    </source>
</evidence>
<name>E8LJS6_SUCHY</name>
<dbReference type="RefSeq" id="WP_009143164.1">
    <property type="nucleotide sequence ID" value="NZ_GL830982.1"/>
</dbReference>
<dbReference type="InterPro" id="IPR050890">
    <property type="entry name" value="PTS_EIIA_component"/>
</dbReference>
<evidence type="ECO:0000256" key="1">
    <source>
        <dbReference type="ARBA" id="ARBA00004496"/>
    </source>
</evidence>
<dbReference type="GO" id="GO:0016301">
    <property type="term" value="F:kinase activity"/>
    <property type="evidence" value="ECO:0007669"/>
    <property type="project" value="UniProtKB-KW"/>
</dbReference>
<sequence>MSFLSNLFHFHQSEDSADLTLYAPASGTLLPLSEVPDIVISEKIIGDGVAIMPESETIYAPCDGVIARLLSSKSAFSIRTALGLEVYVSFGIGSIELAGKGFSSEVKIGDTVKKGDPILQVNSAAIANKLKSTVISMIVVRSSGDIEKLTSASGSCVAANTPCVWVNLKHSDEKETTS</sequence>
<dbReference type="STRING" id="762983.HMPREF9444_00960"/>
<dbReference type="PROSITE" id="PS51093">
    <property type="entry name" value="PTS_EIIA_TYPE_1"/>
    <property type="match status" value="1"/>
</dbReference>
<comment type="subcellular location">
    <subcellularLocation>
        <location evidence="1">Cytoplasm</location>
    </subcellularLocation>
</comment>
<keyword evidence="5" id="KW-0598">Phosphotransferase system</keyword>
<dbReference type="OrthoDB" id="7571469at2"/>
<keyword evidence="2" id="KW-0813">Transport</keyword>
<dbReference type="Gene3D" id="2.70.70.10">
    <property type="entry name" value="Glucose Permease (Domain IIA)"/>
    <property type="match status" value="1"/>
</dbReference>
<organism evidence="12 13">
    <name type="scientific">Succinatimonas hippei (strain DSM 22608 / JCM 16073 / KCTC 15190 / YIT 12066)</name>
    <dbReference type="NCBI Taxonomy" id="762983"/>
    <lineage>
        <taxon>Bacteria</taxon>
        <taxon>Pseudomonadati</taxon>
        <taxon>Pseudomonadota</taxon>
        <taxon>Gammaproteobacteria</taxon>
        <taxon>Aeromonadales</taxon>
        <taxon>Succinivibrionaceae</taxon>
        <taxon>Succinatimonas</taxon>
    </lineage>
</organism>
<evidence type="ECO:0000256" key="8">
    <source>
        <dbReference type="ARBA" id="ARBA00042296"/>
    </source>
</evidence>
<evidence type="ECO:0000256" key="6">
    <source>
        <dbReference type="ARBA" id="ARBA00022777"/>
    </source>
</evidence>
<evidence type="ECO:0000256" key="4">
    <source>
        <dbReference type="ARBA" id="ARBA00022679"/>
    </source>
</evidence>
<keyword evidence="13" id="KW-1185">Reference proteome</keyword>
<dbReference type="Proteomes" id="UP000018458">
    <property type="component" value="Unassembled WGS sequence"/>
</dbReference>
<evidence type="ECO:0000256" key="9">
    <source>
        <dbReference type="ARBA" id="ARBA00042526"/>
    </source>
</evidence>
<dbReference type="Pfam" id="PF00358">
    <property type="entry name" value="PTS_EIIA_1"/>
    <property type="match status" value="1"/>
</dbReference>
<keyword evidence="4" id="KW-0808">Transferase</keyword>
<evidence type="ECO:0000256" key="2">
    <source>
        <dbReference type="ARBA" id="ARBA00022448"/>
    </source>
</evidence>
<evidence type="ECO:0000256" key="3">
    <source>
        <dbReference type="ARBA" id="ARBA00022597"/>
    </source>
</evidence>
<dbReference type="InterPro" id="IPR001127">
    <property type="entry name" value="PTS_EIIA_1_perm"/>
</dbReference>
<evidence type="ECO:0000256" key="5">
    <source>
        <dbReference type="ARBA" id="ARBA00022683"/>
    </source>
</evidence>
<evidence type="ECO:0000313" key="12">
    <source>
        <dbReference type="EMBL" id="EFY07250.1"/>
    </source>
</evidence>
<comment type="caution">
    <text evidence="12">The sequence shown here is derived from an EMBL/GenBank/DDBJ whole genome shotgun (WGS) entry which is preliminary data.</text>
</comment>
<dbReference type="GO" id="GO:0005737">
    <property type="term" value="C:cytoplasm"/>
    <property type="evidence" value="ECO:0007669"/>
    <property type="project" value="UniProtKB-SubCell"/>
</dbReference>
<proteinExistence type="predicted"/>
<protein>
    <recommendedName>
        <fullName evidence="7">PTS system glucose-specific EIIA component</fullName>
    </recommendedName>
    <alternativeName>
        <fullName evidence="10">EIIA-Glc</fullName>
    </alternativeName>
    <alternativeName>
        <fullName evidence="9">EIII-Glc</fullName>
    </alternativeName>
    <alternativeName>
        <fullName evidence="8">Glucose-specific phosphotransferase enzyme IIA component</fullName>
    </alternativeName>
</protein>
<evidence type="ECO:0000313" key="13">
    <source>
        <dbReference type="Proteomes" id="UP000018458"/>
    </source>
</evidence>
<accession>E8LJS6</accession>
<dbReference type="AlphaFoldDB" id="E8LJS6"/>
<evidence type="ECO:0000259" key="11">
    <source>
        <dbReference type="PROSITE" id="PS51093"/>
    </source>
</evidence>
<evidence type="ECO:0000256" key="7">
    <source>
        <dbReference type="ARBA" id="ARBA00039163"/>
    </source>
</evidence>
<reference evidence="12 13" key="1">
    <citation type="submission" date="2011-01" db="EMBL/GenBank/DDBJ databases">
        <authorList>
            <person name="Weinstock G."/>
            <person name="Sodergren E."/>
            <person name="Clifton S."/>
            <person name="Fulton L."/>
            <person name="Fulton B."/>
            <person name="Courtney L."/>
            <person name="Fronick C."/>
            <person name="Harrison M."/>
            <person name="Strong C."/>
            <person name="Farmer C."/>
            <person name="Delahaunty K."/>
            <person name="Markovic C."/>
            <person name="Hall O."/>
            <person name="Minx P."/>
            <person name="Tomlinson C."/>
            <person name="Mitreva M."/>
            <person name="Hou S."/>
            <person name="Chen J."/>
            <person name="Wollam A."/>
            <person name="Pepin K.H."/>
            <person name="Johnson M."/>
            <person name="Bhonagiri V."/>
            <person name="Zhang X."/>
            <person name="Suruliraj S."/>
            <person name="Warren W."/>
            <person name="Chinwalla A."/>
            <person name="Mardis E.R."/>
            <person name="Wilson R.K."/>
        </authorList>
    </citation>
    <scope>NUCLEOTIDE SEQUENCE [LARGE SCALE GENOMIC DNA]</scope>
    <source>
        <strain evidence="13">DSM 22608 / JCM 16073 / KCTC 15190 / YIT 12066</strain>
    </source>
</reference>
<keyword evidence="3" id="KW-0762">Sugar transport</keyword>
<dbReference type="PANTHER" id="PTHR45008">
    <property type="entry name" value="PTS SYSTEM GLUCOSE-SPECIFIC EIIA COMPONENT"/>
    <property type="match status" value="1"/>
</dbReference>
<dbReference type="eggNOG" id="COG2190">
    <property type="taxonomic scope" value="Bacteria"/>
</dbReference>
<feature type="domain" description="PTS EIIA type-1" evidence="11">
    <location>
        <begin position="37"/>
        <end position="141"/>
    </location>
</feature>
<dbReference type="InterPro" id="IPR011055">
    <property type="entry name" value="Dup_hybrid_motif"/>
</dbReference>
<gene>
    <name evidence="12" type="primary">ptbA</name>
    <name evidence="12" type="ORF">HMPREF9444_00960</name>
</gene>
<dbReference type="SUPFAM" id="SSF51261">
    <property type="entry name" value="Duplicated hybrid motif"/>
    <property type="match status" value="1"/>
</dbReference>